<proteinExistence type="predicted"/>
<dbReference type="Proteomes" id="UP000051682">
    <property type="component" value="Unassembled WGS sequence"/>
</dbReference>
<gene>
    <name evidence="1" type="ORF">AR438_03140</name>
</gene>
<evidence type="ECO:0000313" key="1">
    <source>
        <dbReference type="EMBL" id="KQK27216.1"/>
    </source>
</evidence>
<evidence type="ECO:0000313" key="2">
    <source>
        <dbReference type="Proteomes" id="UP000051682"/>
    </source>
</evidence>
<comment type="caution">
    <text evidence="1">The sequence shown here is derived from an EMBL/GenBank/DDBJ whole genome shotgun (WGS) entry which is preliminary data.</text>
</comment>
<dbReference type="EMBL" id="LLYZ01000002">
    <property type="protein sequence ID" value="KQK27216.1"/>
    <property type="molecule type" value="Genomic_DNA"/>
</dbReference>
<protein>
    <submittedName>
        <fullName evidence="1">Uncharacterized protein</fullName>
    </submittedName>
</protein>
<keyword evidence="2" id="KW-1185">Reference proteome</keyword>
<reference evidence="1 2" key="1">
    <citation type="submission" date="2015-10" db="EMBL/GenBank/DDBJ databases">
        <title>Chryseobacterium aquaticum genome.</title>
        <authorList>
            <person name="Newman J.D."/>
            <person name="Ferguson M.B."/>
            <person name="Miller J.R."/>
        </authorList>
    </citation>
    <scope>NUCLEOTIDE SEQUENCE [LARGE SCALE GENOMIC DNA]</scope>
    <source>
        <strain evidence="1 2">KCTC 12483</strain>
    </source>
</reference>
<name>A0A0Q3HWI6_9FLAO</name>
<accession>A0A0Q3HWI6</accession>
<dbReference type="AlphaFoldDB" id="A0A0Q3HWI6"/>
<sequence length="62" mass="7375">MFKNQKLKILKMILHIKNHGGYRLPETTLKNMAKTEVILIKRSLEILIKNINTIKYGRKRKI</sequence>
<organism evidence="1 2">
    <name type="scientific">Chryseobacterium aquaticum</name>
    <dbReference type="NCBI Taxonomy" id="452084"/>
    <lineage>
        <taxon>Bacteria</taxon>
        <taxon>Pseudomonadati</taxon>
        <taxon>Bacteroidota</taxon>
        <taxon>Flavobacteriia</taxon>
        <taxon>Flavobacteriales</taxon>
        <taxon>Weeksellaceae</taxon>
        <taxon>Chryseobacterium group</taxon>
        <taxon>Chryseobacterium</taxon>
    </lineage>
</organism>